<dbReference type="GO" id="GO:0033540">
    <property type="term" value="P:fatty acid beta-oxidation using acyl-CoA oxidase"/>
    <property type="evidence" value="ECO:0007669"/>
    <property type="project" value="TreeGrafter"/>
</dbReference>
<comment type="cofactor">
    <cofactor evidence="1">
        <name>FAD</name>
        <dbReference type="ChEBI" id="CHEBI:57692"/>
    </cofactor>
</comment>
<dbReference type="GO" id="GO:0071949">
    <property type="term" value="F:FAD binding"/>
    <property type="evidence" value="ECO:0007669"/>
    <property type="project" value="InterPro"/>
</dbReference>
<dbReference type="PANTHER" id="PTHR10909:SF382">
    <property type="entry name" value="ACYL-COENZYME A OXIDASE"/>
    <property type="match status" value="1"/>
</dbReference>
<dbReference type="GO" id="GO:0003997">
    <property type="term" value="F:acyl-CoA oxidase activity"/>
    <property type="evidence" value="ECO:0007669"/>
    <property type="project" value="UniProtKB-EC"/>
</dbReference>
<name>A0A8S3PY99_MYTED</name>
<organism evidence="4 5">
    <name type="scientific">Mytilus edulis</name>
    <name type="common">Blue mussel</name>
    <dbReference type="NCBI Taxonomy" id="6550"/>
    <lineage>
        <taxon>Eukaryota</taxon>
        <taxon>Metazoa</taxon>
        <taxon>Spiralia</taxon>
        <taxon>Lophotrochozoa</taxon>
        <taxon>Mollusca</taxon>
        <taxon>Bivalvia</taxon>
        <taxon>Autobranchia</taxon>
        <taxon>Pteriomorphia</taxon>
        <taxon>Mytilida</taxon>
        <taxon>Mytiloidea</taxon>
        <taxon>Mytilidae</taxon>
        <taxon>Mytilinae</taxon>
        <taxon>Mytilus</taxon>
    </lineage>
</organism>
<dbReference type="InterPro" id="IPR012258">
    <property type="entry name" value="Acyl-CoA_oxidase"/>
</dbReference>
<sequence length="390" mass="43884">MGSGRQISAAKRIYTVLSSAASFASCVFQLCQELEEFWAYQDLLTNFVKKLSYCVTTELIPLMEIPGVKLGRAKQLHSSGYKTLTHVAHVDPVDIVKNIKQICKKAAIQIVTSAKVLLNEKAEALREEYKGEKIITMLRSRQLRSLASAVRQLSTRGQPSVFQNKISIPQSCNVQKRMIAVQPNELRKSWPAPAFNLDKMTELLDHDNHEMRKQFRQFVSDPIMIPKYNISLAEEREVALQRLKRICDAGFLSVLDFNDNPLRIFAAHELAAIIDAAMATKMTVQFNLFGGTVLKLGTERHHKKLLKGIDTLDDIGIHGVLVRIRDDDLKVMPGVRVEDMGYKMGLNGVDNAKLFFDNVRVPKENLLNKYSDIDEEGTSVVALRVSVLDS</sequence>
<dbReference type="GO" id="GO:0005777">
    <property type="term" value="C:peroxisome"/>
    <property type="evidence" value="ECO:0007669"/>
    <property type="project" value="InterPro"/>
</dbReference>
<evidence type="ECO:0000313" key="4">
    <source>
        <dbReference type="EMBL" id="CAG2189012.1"/>
    </source>
</evidence>
<evidence type="ECO:0000313" key="5">
    <source>
        <dbReference type="Proteomes" id="UP000683360"/>
    </source>
</evidence>
<dbReference type="PROSITE" id="PS51257">
    <property type="entry name" value="PROKAR_LIPOPROTEIN"/>
    <property type="match status" value="1"/>
</dbReference>
<dbReference type="SUPFAM" id="SSF158702">
    <property type="entry name" value="Sec63 N-terminal domain-like"/>
    <property type="match status" value="1"/>
</dbReference>
<evidence type="ECO:0000256" key="1">
    <source>
        <dbReference type="ARBA" id="ARBA00001974"/>
    </source>
</evidence>
<dbReference type="InterPro" id="IPR046373">
    <property type="entry name" value="Acyl-CoA_Oxase/DH_mid-dom_sf"/>
</dbReference>
<comment type="caution">
    <text evidence="4">The sequence shown here is derived from an EMBL/GenBank/DDBJ whole genome shotgun (WGS) entry which is preliminary data.</text>
</comment>
<dbReference type="AlphaFoldDB" id="A0A8S3PY99"/>
<proteinExistence type="predicted"/>
<keyword evidence="2" id="KW-0285">Flavoprotein</keyword>
<dbReference type="PANTHER" id="PTHR10909">
    <property type="entry name" value="ELECTRON TRANSPORT OXIDOREDUCTASE"/>
    <property type="match status" value="1"/>
</dbReference>
<dbReference type="EC" id="1.3.3.6" evidence="4"/>
<dbReference type="Proteomes" id="UP000683360">
    <property type="component" value="Unassembled WGS sequence"/>
</dbReference>
<dbReference type="Gene3D" id="1.10.3380.20">
    <property type="match status" value="1"/>
</dbReference>
<dbReference type="InterPro" id="IPR009100">
    <property type="entry name" value="AcylCoA_DH/oxidase_NM_dom_sf"/>
</dbReference>
<protein>
    <submittedName>
        <fullName evidence="4">E1.3.3.6</fullName>
        <ecNumber evidence="4">1.3.3.6</ecNumber>
    </submittedName>
</protein>
<dbReference type="Gene3D" id="2.40.110.10">
    <property type="entry name" value="Butyryl-CoA Dehydrogenase, subunit A, domain 2"/>
    <property type="match status" value="1"/>
</dbReference>
<evidence type="ECO:0000256" key="3">
    <source>
        <dbReference type="ARBA" id="ARBA00022827"/>
    </source>
</evidence>
<dbReference type="EMBL" id="CAJPWZ010000283">
    <property type="protein sequence ID" value="CAG2189012.1"/>
    <property type="molecule type" value="Genomic_DNA"/>
</dbReference>
<dbReference type="GO" id="GO:0055088">
    <property type="term" value="P:lipid homeostasis"/>
    <property type="evidence" value="ECO:0007669"/>
    <property type="project" value="TreeGrafter"/>
</dbReference>
<evidence type="ECO:0000256" key="2">
    <source>
        <dbReference type="ARBA" id="ARBA00022630"/>
    </source>
</evidence>
<keyword evidence="4" id="KW-0560">Oxidoreductase</keyword>
<keyword evidence="5" id="KW-1185">Reference proteome</keyword>
<reference evidence="4" key="1">
    <citation type="submission" date="2021-03" db="EMBL/GenBank/DDBJ databases">
        <authorList>
            <person name="Bekaert M."/>
        </authorList>
    </citation>
    <scope>NUCLEOTIDE SEQUENCE</scope>
</reference>
<gene>
    <name evidence="4" type="ORF">MEDL_4400</name>
</gene>
<dbReference type="OrthoDB" id="2320933at2759"/>
<dbReference type="GO" id="GO:0005504">
    <property type="term" value="F:fatty acid binding"/>
    <property type="evidence" value="ECO:0007669"/>
    <property type="project" value="TreeGrafter"/>
</dbReference>
<keyword evidence="3" id="KW-0274">FAD</keyword>
<accession>A0A8S3PY99</accession>
<dbReference type="SUPFAM" id="SSF56645">
    <property type="entry name" value="Acyl-CoA dehydrogenase NM domain-like"/>
    <property type="match status" value="1"/>
</dbReference>